<dbReference type="EMBL" id="CP042997">
    <property type="protein sequence ID" value="QEH34090.1"/>
    <property type="molecule type" value="Genomic_DNA"/>
</dbReference>
<dbReference type="InterPro" id="IPR029903">
    <property type="entry name" value="RmlD-like-bd"/>
</dbReference>
<accession>A0A5B9W272</accession>
<sequence length="292" mass="31875">MRILVTGASGQLGAYLLDETLTRGRAEVTGWCHRPAAGPRDRPLRAVDLTDELAVEAALREAAPEVVIHLAAISAADAVRRDPERGRAVNVRATERLARWCGDRDRRLIFASTDMVFDGERGGYREDDPACPVLEYGRTKAEAEAAVLAIPRAVVARISLLFGPSRAGRESFFDRAISALRRGEPQAFFEDEYRTPMHYATAARALMGLAGEGSSGIIHVGGAERVSRFELMSRAARALGLDPRLVRRGRRADVPTPEPRPRDLSLDTALLAETLPGLERPSIEDSLRDSGE</sequence>
<gene>
    <name evidence="2" type="primary">rmlD</name>
    <name evidence="2" type="ORF">OJF2_26240</name>
</gene>
<name>A0A5B9W272_9BACT</name>
<dbReference type="GO" id="GO:0008831">
    <property type="term" value="F:dTDP-4-dehydrorhamnose reductase activity"/>
    <property type="evidence" value="ECO:0007669"/>
    <property type="project" value="UniProtKB-EC"/>
</dbReference>
<evidence type="ECO:0000259" key="1">
    <source>
        <dbReference type="Pfam" id="PF04321"/>
    </source>
</evidence>
<feature type="domain" description="RmlD-like substrate binding" evidence="1">
    <location>
        <begin position="1"/>
        <end position="275"/>
    </location>
</feature>
<reference evidence="2 3" key="1">
    <citation type="submission" date="2019-08" db="EMBL/GenBank/DDBJ databases">
        <title>Deep-cultivation of Planctomycetes and their phenomic and genomic characterization uncovers novel biology.</title>
        <authorList>
            <person name="Wiegand S."/>
            <person name="Jogler M."/>
            <person name="Boedeker C."/>
            <person name="Pinto D."/>
            <person name="Vollmers J."/>
            <person name="Rivas-Marin E."/>
            <person name="Kohn T."/>
            <person name="Peeters S.H."/>
            <person name="Heuer A."/>
            <person name="Rast P."/>
            <person name="Oberbeckmann S."/>
            <person name="Bunk B."/>
            <person name="Jeske O."/>
            <person name="Meyerdierks A."/>
            <person name="Storesund J.E."/>
            <person name="Kallscheuer N."/>
            <person name="Luecker S."/>
            <person name="Lage O.M."/>
            <person name="Pohl T."/>
            <person name="Merkel B.J."/>
            <person name="Hornburger P."/>
            <person name="Mueller R.-W."/>
            <person name="Bruemmer F."/>
            <person name="Labrenz M."/>
            <person name="Spormann A.M."/>
            <person name="Op den Camp H."/>
            <person name="Overmann J."/>
            <person name="Amann R."/>
            <person name="Jetten M.S.M."/>
            <person name="Mascher T."/>
            <person name="Medema M.H."/>
            <person name="Devos D.P."/>
            <person name="Kaster A.-K."/>
            <person name="Ovreas L."/>
            <person name="Rohde M."/>
            <person name="Galperin M.Y."/>
            <person name="Jogler C."/>
        </authorList>
    </citation>
    <scope>NUCLEOTIDE SEQUENCE [LARGE SCALE GENOMIC DNA]</scope>
    <source>
        <strain evidence="2 3">OJF2</strain>
    </source>
</reference>
<organism evidence="2 3">
    <name type="scientific">Aquisphaera giovannonii</name>
    <dbReference type="NCBI Taxonomy" id="406548"/>
    <lineage>
        <taxon>Bacteria</taxon>
        <taxon>Pseudomonadati</taxon>
        <taxon>Planctomycetota</taxon>
        <taxon>Planctomycetia</taxon>
        <taxon>Isosphaerales</taxon>
        <taxon>Isosphaeraceae</taxon>
        <taxon>Aquisphaera</taxon>
    </lineage>
</organism>
<dbReference type="InterPro" id="IPR036291">
    <property type="entry name" value="NAD(P)-bd_dom_sf"/>
</dbReference>
<dbReference type="Proteomes" id="UP000324233">
    <property type="component" value="Chromosome"/>
</dbReference>
<proteinExistence type="predicted"/>
<evidence type="ECO:0000313" key="3">
    <source>
        <dbReference type="Proteomes" id="UP000324233"/>
    </source>
</evidence>
<evidence type="ECO:0000313" key="2">
    <source>
        <dbReference type="EMBL" id="QEH34090.1"/>
    </source>
</evidence>
<keyword evidence="3" id="KW-1185">Reference proteome</keyword>
<keyword evidence="2" id="KW-0560">Oxidoreductase</keyword>
<dbReference type="EC" id="1.1.1.133" evidence="2"/>
<dbReference type="PANTHER" id="PTHR43242:SF1">
    <property type="entry name" value="NAD(P)-BINDING ROSSMANN-FOLD SUPERFAMILY PROTEIN"/>
    <property type="match status" value="1"/>
</dbReference>
<dbReference type="RefSeq" id="WP_148594063.1">
    <property type="nucleotide sequence ID" value="NZ_CP042997.1"/>
</dbReference>
<dbReference type="Pfam" id="PF04321">
    <property type="entry name" value="RmlD_sub_bind"/>
    <property type="match status" value="1"/>
</dbReference>
<dbReference type="SUPFAM" id="SSF51735">
    <property type="entry name" value="NAD(P)-binding Rossmann-fold domains"/>
    <property type="match status" value="1"/>
</dbReference>
<dbReference type="AlphaFoldDB" id="A0A5B9W272"/>
<dbReference type="PANTHER" id="PTHR43242">
    <property type="entry name" value="NAD(P)-BINDING ROSSMANN-FOLD SUPERFAMILY PROTEIN"/>
    <property type="match status" value="1"/>
</dbReference>
<dbReference type="KEGG" id="agv:OJF2_26240"/>
<dbReference type="CDD" id="cd05254">
    <property type="entry name" value="dTDP_HR_like_SDR_e"/>
    <property type="match status" value="1"/>
</dbReference>
<protein>
    <submittedName>
        <fullName evidence="2">dTDP-4-dehydrorhamnose reductase</fullName>
        <ecNumber evidence="2">1.1.1.133</ecNumber>
    </submittedName>
</protein>
<dbReference type="OrthoDB" id="9803892at2"/>
<dbReference type="Gene3D" id="3.40.50.720">
    <property type="entry name" value="NAD(P)-binding Rossmann-like Domain"/>
    <property type="match status" value="1"/>
</dbReference>